<dbReference type="EMBL" id="CAADHO010000002">
    <property type="protein sequence ID" value="VFQ44054.1"/>
    <property type="molecule type" value="Genomic_DNA"/>
</dbReference>
<proteinExistence type="predicted"/>
<keyword evidence="1" id="KW-0732">Signal</keyword>
<feature type="signal peptide" evidence="1">
    <location>
        <begin position="1"/>
        <end position="30"/>
    </location>
</feature>
<dbReference type="AlphaFoldDB" id="A0A4U8YKZ2"/>
<reference evidence="2 3" key="1">
    <citation type="submission" date="2019-03" db="EMBL/GenBank/DDBJ databases">
        <authorList>
            <person name="Nijsse B."/>
        </authorList>
    </citation>
    <scope>NUCLEOTIDE SEQUENCE [LARGE SCALE GENOMIC DNA]</scope>
    <source>
        <strain evidence="2">Desulfoluna butyratoxydans MSL71</strain>
    </source>
</reference>
<feature type="chain" id="PRO_5021028442" evidence="1">
    <location>
        <begin position="31"/>
        <end position="159"/>
    </location>
</feature>
<evidence type="ECO:0000313" key="2">
    <source>
        <dbReference type="EMBL" id="VFQ44054.1"/>
    </source>
</evidence>
<gene>
    <name evidence="2" type="ORF">MSL71_16980</name>
</gene>
<name>A0A4U8YKZ2_9BACT</name>
<keyword evidence="3" id="KW-1185">Reference proteome</keyword>
<accession>A0A4U8YKZ2</accession>
<organism evidence="2 3">
    <name type="scientific">Desulfoluna butyratoxydans</name>
    <dbReference type="NCBI Taxonomy" id="231438"/>
    <lineage>
        <taxon>Bacteria</taxon>
        <taxon>Pseudomonadati</taxon>
        <taxon>Thermodesulfobacteriota</taxon>
        <taxon>Desulfobacteria</taxon>
        <taxon>Desulfobacterales</taxon>
        <taxon>Desulfolunaceae</taxon>
        <taxon>Desulfoluna</taxon>
    </lineage>
</organism>
<protein>
    <submittedName>
        <fullName evidence="2">Uncharacterized protein</fullName>
    </submittedName>
</protein>
<evidence type="ECO:0000256" key="1">
    <source>
        <dbReference type="SAM" id="SignalP"/>
    </source>
</evidence>
<sequence length="159" mass="17506">MKHITSYTKHLFSAALVLLALTVTAGTASAGFFDFTQGRVAQPGTDLHALGTQALNTGLGGISYFTNGEGRVIEVRAKEMPNGDLRVSQRRVYIPKNYVAKTHDQTLKAERIRNNLAELADQQPWVGGYALLPQNEGAKAYKYGVMVETELRRNHQSDN</sequence>
<dbReference type="RefSeq" id="WP_180138756.1">
    <property type="nucleotide sequence ID" value="NZ_CAADHO010000002.1"/>
</dbReference>
<dbReference type="Proteomes" id="UP000507962">
    <property type="component" value="Unassembled WGS sequence"/>
</dbReference>
<evidence type="ECO:0000313" key="3">
    <source>
        <dbReference type="Proteomes" id="UP000507962"/>
    </source>
</evidence>